<dbReference type="GO" id="GO:0003677">
    <property type="term" value="F:DNA binding"/>
    <property type="evidence" value="ECO:0007669"/>
    <property type="project" value="InterPro"/>
</dbReference>
<gene>
    <name evidence="10" type="ordered locus">Glov_1415</name>
</gene>
<evidence type="ECO:0000259" key="9">
    <source>
        <dbReference type="Pfam" id="PF12161"/>
    </source>
</evidence>
<accession>B3E899</accession>
<dbReference type="STRING" id="398767.Glov_1415"/>
<evidence type="ECO:0000256" key="5">
    <source>
        <dbReference type="ARBA" id="ARBA00022691"/>
    </source>
</evidence>
<dbReference type="OrthoDB" id="9784823at2"/>
<dbReference type="KEGG" id="glo:Glov_1415"/>
<evidence type="ECO:0000256" key="6">
    <source>
        <dbReference type="ARBA" id="ARBA00022747"/>
    </source>
</evidence>
<dbReference type="InterPro" id="IPR029063">
    <property type="entry name" value="SAM-dependent_MTases_sf"/>
</dbReference>
<dbReference type="RefSeq" id="WP_012469480.1">
    <property type="nucleotide sequence ID" value="NC_010814.1"/>
</dbReference>
<dbReference type="Pfam" id="PF12161">
    <property type="entry name" value="HsdM_N"/>
    <property type="match status" value="1"/>
</dbReference>
<dbReference type="GO" id="GO:0032259">
    <property type="term" value="P:methylation"/>
    <property type="evidence" value="ECO:0007669"/>
    <property type="project" value="UniProtKB-KW"/>
</dbReference>
<keyword evidence="4" id="KW-0808">Transferase</keyword>
<evidence type="ECO:0000256" key="4">
    <source>
        <dbReference type="ARBA" id="ARBA00022679"/>
    </source>
</evidence>
<reference evidence="10 11" key="1">
    <citation type="submission" date="2008-05" db="EMBL/GenBank/DDBJ databases">
        <title>Complete sequence of chromosome of Geobacter lovleyi SZ.</title>
        <authorList>
            <consortium name="US DOE Joint Genome Institute"/>
            <person name="Lucas S."/>
            <person name="Copeland A."/>
            <person name="Lapidus A."/>
            <person name="Glavina del Rio T."/>
            <person name="Dalin E."/>
            <person name="Tice H."/>
            <person name="Bruce D."/>
            <person name="Goodwin L."/>
            <person name="Pitluck S."/>
            <person name="Chertkov O."/>
            <person name="Meincke L."/>
            <person name="Brettin T."/>
            <person name="Detter J.C."/>
            <person name="Han C."/>
            <person name="Tapia R."/>
            <person name="Kuske C.R."/>
            <person name="Schmutz J."/>
            <person name="Larimer F."/>
            <person name="Land M."/>
            <person name="Hauser L."/>
            <person name="Kyrpides N."/>
            <person name="Mikhailova N."/>
            <person name="Sung Y."/>
            <person name="Fletcher K.E."/>
            <person name="Ritalahti K.M."/>
            <person name="Loeffler F.E."/>
            <person name="Richardson P."/>
        </authorList>
    </citation>
    <scope>NUCLEOTIDE SEQUENCE [LARGE SCALE GENOMIC DNA]</scope>
    <source>
        <strain evidence="11">ATCC BAA-1151 / DSM 17278 / SZ</strain>
    </source>
</reference>
<dbReference type="PROSITE" id="PS00092">
    <property type="entry name" value="N6_MTASE"/>
    <property type="match status" value="1"/>
</dbReference>
<dbReference type="EC" id="2.1.1.72" evidence="2"/>
<protein>
    <recommendedName>
        <fullName evidence="2">site-specific DNA-methyltransferase (adenine-specific)</fullName>
        <ecNumber evidence="2">2.1.1.72</ecNumber>
    </recommendedName>
</protein>
<dbReference type="PRINTS" id="PR00507">
    <property type="entry name" value="N12N6MTFRASE"/>
</dbReference>
<keyword evidence="5" id="KW-0949">S-adenosyl-L-methionine</keyword>
<dbReference type="InterPro" id="IPR051537">
    <property type="entry name" value="DNA_Adenine_Mtase"/>
</dbReference>
<evidence type="ECO:0000256" key="3">
    <source>
        <dbReference type="ARBA" id="ARBA00022603"/>
    </source>
</evidence>
<feature type="domain" description="N6 adenine-specific DNA methyltransferase N-terminal" evidence="9">
    <location>
        <begin position="8"/>
        <end position="129"/>
    </location>
</feature>
<evidence type="ECO:0000313" key="11">
    <source>
        <dbReference type="Proteomes" id="UP000002420"/>
    </source>
</evidence>
<evidence type="ECO:0000313" key="10">
    <source>
        <dbReference type="EMBL" id="ACD95136.1"/>
    </source>
</evidence>
<dbReference type="SUPFAM" id="SSF53335">
    <property type="entry name" value="S-adenosyl-L-methionine-dependent methyltransferases"/>
    <property type="match status" value="1"/>
</dbReference>
<evidence type="ECO:0000256" key="2">
    <source>
        <dbReference type="ARBA" id="ARBA00011900"/>
    </source>
</evidence>
<dbReference type="InterPro" id="IPR022749">
    <property type="entry name" value="D12N6_MeTrfase_N"/>
</dbReference>
<dbReference type="Proteomes" id="UP000002420">
    <property type="component" value="Chromosome"/>
</dbReference>
<keyword evidence="3 10" id="KW-0489">Methyltransferase</keyword>
<dbReference type="EMBL" id="CP001089">
    <property type="protein sequence ID" value="ACD95136.1"/>
    <property type="molecule type" value="Genomic_DNA"/>
</dbReference>
<sequence length="477" mass="54156">MKNIGTIIKRLQNTMRKDQGVSGDAQRIEQLGWMITLKILDDKDKELEILQEAYASPIPSAVQWRAWAADAEGMTGDELKEFIDLKLFPALKNLDISTGNKRALIIREIFEGTNNYMKNGTVIRQVLNELNQIDFNSSDDRHIFGDIYETILRDLQSAGNYGEFYTPRALTEFMTAIINPRLGEKVLDPACGTGGFLTCAIENIRRQDVKNVEDLQTLQSTIHGMEFKPLPFMLSVTNMILHDIEVPNVDYTDSLNREYTSIGAKDRVDVILANPPFGASVTDGVETNFPLNYRTTESADLFLLLMIRYLKDGGRAAIVLPDGSLTGDGVKQRIRQHWLEGCNLHTIVRLPNSVFQPYASVATNLLFFTKGEPTKEIWYWEHQLPEGVKSYSKTKPIQSAEFNRLKEWWNNRQESDQAWRVSIDTLTANSYNLDTKNPHIKDTGHAHTSAELLELLHQSFQKSDSLLQTLRKELACV</sequence>
<dbReference type="PANTHER" id="PTHR42933:SF4">
    <property type="entry name" value="TYPE I RESTRICTION ENZYME ECOKI METHYLASE SUBUNIT"/>
    <property type="match status" value="1"/>
</dbReference>
<keyword evidence="11" id="KW-1185">Reference proteome</keyword>
<feature type="domain" description="DNA methylase adenine-specific" evidence="8">
    <location>
        <begin position="140"/>
        <end position="438"/>
    </location>
</feature>
<organism evidence="10 11">
    <name type="scientific">Trichlorobacter lovleyi (strain ATCC BAA-1151 / DSM 17278 / SZ)</name>
    <name type="common">Geobacter lovleyi</name>
    <dbReference type="NCBI Taxonomy" id="398767"/>
    <lineage>
        <taxon>Bacteria</taxon>
        <taxon>Pseudomonadati</taxon>
        <taxon>Thermodesulfobacteriota</taxon>
        <taxon>Desulfuromonadia</taxon>
        <taxon>Geobacterales</taxon>
        <taxon>Geobacteraceae</taxon>
        <taxon>Trichlorobacter</taxon>
    </lineage>
</organism>
<evidence type="ECO:0000256" key="1">
    <source>
        <dbReference type="ARBA" id="ARBA00006594"/>
    </source>
</evidence>
<dbReference type="AlphaFoldDB" id="B3E899"/>
<evidence type="ECO:0000259" key="8">
    <source>
        <dbReference type="Pfam" id="PF02384"/>
    </source>
</evidence>
<comment type="catalytic activity">
    <reaction evidence="7">
        <text>a 2'-deoxyadenosine in DNA + S-adenosyl-L-methionine = an N(6)-methyl-2'-deoxyadenosine in DNA + S-adenosyl-L-homocysteine + H(+)</text>
        <dbReference type="Rhea" id="RHEA:15197"/>
        <dbReference type="Rhea" id="RHEA-COMP:12418"/>
        <dbReference type="Rhea" id="RHEA-COMP:12419"/>
        <dbReference type="ChEBI" id="CHEBI:15378"/>
        <dbReference type="ChEBI" id="CHEBI:57856"/>
        <dbReference type="ChEBI" id="CHEBI:59789"/>
        <dbReference type="ChEBI" id="CHEBI:90615"/>
        <dbReference type="ChEBI" id="CHEBI:90616"/>
        <dbReference type="EC" id="2.1.1.72"/>
    </reaction>
</comment>
<evidence type="ECO:0000256" key="7">
    <source>
        <dbReference type="ARBA" id="ARBA00047942"/>
    </source>
</evidence>
<dbReference type="InterPro" id="IPR002052">
    <property type="entry name" value="DNA_methylase_N6_adenine_CS"/>
</dbReference>
<dbReference type="InterPro" id="IPR003356">
    <property type="entry name" value="DNA_methylase_A-5"/>
</dbReference>
<dbReference type="GO" id="GO:0009307">
    <property type="term" value="P:DNA restriction-modification system"/>
    <property type="evidence" value="ECO:0007669"/>
    <property type="project" value="UniProtKB-KW"/>
</dbReference>
<dbReference type="Gene3D" id="3.40.50.150">
    <property type="entry name" value="Vaccinia Virus protein VP39"/>
    <property type="match status" value="1"/>
</dbReference>
<comment type="similarity">
    <text evidence="1">Belongs to the N(4)/N(6)-methyltransferase family.</text>
</comment>
<dbReference type="REBASE" id="18292">
    <property type="entry name" value="M.GloSZORF1415P"/>
</dbReference>
<dbReference type="Pfam" id="PF02384">
    <property type="entry name" value="N6_Mtase"/>
    <property type="match status" value="1"/>
</dbReference>
<dbReference type="GO" id="GO:0009007">
    <property type="term" value="F:site-specific DNA-methyltransferase (adenine-specific) activity"/>
    <property type="evidence" value="ECO:0007669"/>
    <property type="project" value="UniProtKB-EC"/>
</dbReference>
<dbReference type="GO" id="GO:0008170">
    <property type="term" value="F:N-methyltransferase activity"/>
    <property type="evidence" value="ECO:0007669"/>
    <property type="project" value="InterPro"/>
</dbReference>
<dbReference type="Gene3D" id="1.20.1260.30">
    <property type="match status" value="1"/>
</dbReference>
<dbReference type="HOGENOM" id="CLU_018284_4_0_7"/>
<keyword evidence="6" id="KW-0680">Restriction system</keyword>
<proteinExistence type="inferred from homology"/>
<dbReference type="PANTHER" id="PTHR42933">
    <property type="entry name" value="SLR6095 PROTEIN"/>
    <property type="match status" value="1"/>
</dbReference>
<dbReference type="InterPro" id="IPR038333">
    <property type="entry name" value="T1MK-like_N_sf"/>
</dbReference>
<dbReference type="eggNOG" id="COG0286">
    <property type="taxonomic scope" value="Bacteria"/>
</dbReference>
<name>B3E899_TRIL1</name>